<dbReference type="SMART" id="SM00421">
    <property type="entry name" value="HTH_LUXR"/>
    <property type="match status" value="1"/>
</dbReference>
<proteinExistence type="predicted"/>
<dbReference type="GO" id="GO:0004016">
    <property type="term" value="F:adenylate cyclase activity"/>
    <property type="evidence" value="ECO:0007669"/>
    <property type="project" value="TreeGrafter"/>
</dbReference>
<dbReference type="STRING" id="67331.SAMN04490357_6913"/>
<dbReference type="GeneID" id="95515931"/>
<accession>A0A1H5G311</accession>
<dbReference type="Gene3D" id="1.10.10.10">
    <property type="entry name" value="Winged helix-like DNA-binding domain superfamily/Winged helix DNA-binding domain"/>
    <property type="match status" value="1"/>
</dbReference>
<dbReference type="Proteomes" id="UP000182375">
    <property type="component" value="Unassembled WGS sequence"/>
</dbReference>
<keyword evidence="2" id="KW-0067">ATP-binding</keyword>
<dbReference type="InterPro" id="IPR016032">
    <property type="entry name" value="Sig_transdc_resp-reg_C-effctor"/>
</dbReference>
<dbReference type="EMBL" id="FNTD01000004">
    <property type="protein sequence ID" value="SEE10142.1"/>
    <property type="molecule type" value="Genomic_DNA"/>
</dbReference>
<dbReference type="InterPro" id="IPR036388">
    <property type="entry name" value="WH-like_DNA-bd_sf"/>
</dbReference>
<dbReference type="SUPFAM" id="SSF46894">
    <property type="entry name" value="C-terminal effector domain of the bipartite response regulators"/>
    <property type="match status" value="1"/>
</dbReference>
<name>A0A1H5G311_9ACTN</name>
<dbReference type="CDD" id="cd06170">
    <property type="entry name" value="LuxR_C_like"/>
    <property type="match status" value="1"/>
</dbReference>
<dbReference type="InterPro" id="IPR003593">
    <property type="entry name" value="AAA+_ATPase"/>
</dbReference>
<dbReference type="Pfam" id="PF00196">
    <property type="entry name" value="GerE"/>
    <property type="match status" value="1"/>
</dbReference>
<organism evidence="4 5">
    <name type="scientific">Streptomyces misionensis</name>
    <dbReference type="NCBI Taxonomy" id="67331"/>
    <lineage>
        <taxon>Bacteria</taxon>
        <taxon>Bacillati</taxon>
        <taxon>Actinomycetota</taxon>
        <taxon>Actinomycetes</taxon>
        <taxon>Kitasatosporales</taxon>
        <taxon>Streptomycetaceae</taxon>
        <taxon>Streptomyces</taxon>
    </lineage>
</organism>
<gene>
    <name evidence="4" type="ORF">SAMN04490357_6913</name>
</gene>
<evidence type="ECO:0000313" key="5">
    <source>
        <dbReference type="Proteomes" id="UP000182375"/>
    </source>
</evidence>
<evidence type="ECO:0000256" key="1">
    <source>
        <dbReference type="ARBA" id="ARBA00022741"/>
    </source>
</evidence>
<dbReference type="SUPFAM" id="SSF52540">
    <property type="entry name" value="P-loop containing nucleoside triphosphate hydrolases"/>
    <property type="match status" value="1"/>
</dbReference>
<dbReference type="GO" id="GO:0006355">
    <property type="term" value="P:regulation of DNA-templated transcription"/>
    <property type="evidence" value="ECO:0007669"/>
    <property type="project" value="InterPro"/>
</dbReference>
<dbReference type="PANTHER" id="PTHR16305:SF28">
    <property type="entry name" value="GUANYLATE CYCLASE DOMAIN-CONTAINING PROTEIN"/>
    <property type="match status" value="1"/>
</dbReference>
<dbReference type="PROSITE" id="PS50043">
    <property type="entry name" value="HTH_LUXR_2"/>
    <property type="match status" value="1"/>
</dbReference>
<reference evidence="4 5" key="1">
    <citation type="submission" date="2016-10" db="EMBL/GenBank/DDBJ databases">
        <authorList>
            <person name="de Groot N.N."/>
        </authorList>
    </citation>
    <scope>NUCLEOTIDE SEQUENCE [LARGE SCALE GENOMIC DNA]</scope>
    <source>
        <strain evidence="4 5">DSM 40306</strain>
    </source>
</reference>
<dbReference type="SMART" id="SM00382">
    <property type="entry name" value="AAA"/>
    <property type="match status" value="1"/>
</dbReference>
<keyword evidence="1" id="KW-0547">Nucleotide-binding</keyword>
<dbReference type="AlphaFoldDB" id="A0A1H5G311"/>
<feature type="domain" description="HTH luxR-type" evidence="3">
    <location>
        <begin position="904"/>
        <end position="969"/>
    </location>
</feature>
<dbReference type="InterPro" id="IPR000792">
    <property type="entry name" value="Tscrpt_reg_LuxR_C"/>
</dbReference>
<sequence length="971" mass="103662">MRSHAPSLVGRDPQLDLLERALTSAQQGRGGVVFLVGEAGVGKSRLAAEVVGGALDAGMRVLRGRSSTTGPAVPFRPLTEALMSLFRGGADMDDLALGPYRPVLGRLIPDWDTGERESSSMVILGEAVLRLLLAAGRGQGQLLLLEDLHDADPETLGVLEYLVDNLEYTPVLLLATVRTDFSDALDLAQSARRRGVATVLEIPPLTRAQAHEMIAAQLGVADPQEVPEAVLRRLWEDSSGSPYLVEELLQTMIGSGTLVQGPDGWRAVGDLRSDVSSTLARDILRRIDRLGAQGLTLLSAAAVLGRRFPLTVLQRMSGVDDRALLSHLHAGVAARLVIPDEPAPDWYSFRHSLTVEALFTQMTPGQRADLARRGAEAVEELHPDLGGDWCALAAGLRSEAGDRTEAGRLFADAGGRALSAGALGSAVTLLSRAEGLLADAGDPQARAAVLENLLPALAEAGDFARAFELAEDLHVLGGSGLSPVRLATLHTRLAKVAHTAGRWSDGNRQVARAREVLAAAPDETTAAAVDVTAAYLALDTPGPDRTQHAEKLARSAADTAERHGLPVVACQAQELLATVARERDPEESEAMLRQALATAERHRLPLQRMYAATRLGGNAWLAEGDTAGLLAAREEALRLGSVNIVHTVEGILVLDGVLRGRYDTARASAAECLAVVRRLRLAPAVRYVLMAQGVLEAHHGNRAGMEAALAAFAQWDGAGSQEEPLSHGLARAFCALLEEDRELARQDLDTVLALEADNPSTYHLSGTHGLVLLLDVLAGRADRARHAEVTATAMARMRWNRQFVLLAEAVLLGREGEGAGAARAVDAAQVVAEPYPLARHLGLRLIADAAHEDGWGDPVGWLRRAEQYFHERDVPAVTGACRAGLRRLGAPVRQHRTGSSGIPDQLRVQGVTVREFEVFRLLAERLSNKDIADRLFISPRTAEKHIASLITKTGAANRADLCARSAALREG</sequence>
<dbReference type="GO" id="GO:0005524">
    <property type="term" value="F:ATP binding"/>
    <property type="evidence" value="ECO:0007669"/>
    <property type="project" value="UniProtKB-KW"/>
</dbReference>
<protein>
    <submittedName>
        <fullName evidence="4">Regulatory protein, luxR family</fullName>
    </submittedName>
</protein>
<evidence type="ECO:0000256" key="2">
    <source>
        <dbReference type="ARBA" id="ARBA00022840"/>
    </source>
</evidence>
<dbReference type="PANTHER" id="PTHR16305">
    <property type="entry name" value="TESTICULAR SOLUBLE ADENYLYL CYCLASE"/>
    <property type="match status" value="1"/>
</dbReference>
<evidence type="ECO:0000313" key="4">
    <source>
        <dbReference type="EMBL" id="SEE10142.1"/>
    </source>
</evidence>
<dbReference type="GO" id="GO:0003677">
    <property type="term" value="F:DNA binding"/>
    <property type="evidence" value="ECO:0007669"/>
    <property type="project" value="InterPro"/>
</dbReference>
<evidence type="ECO:0000259" key="3">
    <source>
        <dbReference type="PROSITE" id="PS50043"/>
    </source>
</evidence>
<dbReference type="PRINTS" id="PR00038">
    <property type="entry name" value="HTHLUXR"/>
</dbReference>
<dbReference type="InterPro" id="IPR027417">
    <property type="entry name" value="P-loop_NTPase"/>
</dbReference>
<dbReference type="InterPro" id="IPR041664">
    <property type="entry name" value="AAA_16"/>
</dbReference>
<dbReference type="RefSeq" id="WP_074995111.1">
    <property type="nucleotide sequence ID" value="NZ_FNTD01000004.1"/>
</dbReference>
<dbReference type="Gene3D" id="3.40.50.300">
    <property type="entry name" value="P-loop containing nucleotide triphosphate hydrolases"/>
    <property type="match status" value="1"/>
</dbReference>
<dbReference type="GO" id="GO:0005737">
    <property type="term" value="C:cytoplasm"/>
    <property type="evidence" value="ECO:0007669"/>
    <property type="project" value="TreeGrafter"/>
</dbReference>
<dbReference type="Pfam" id="PF13191">
    <property type="entry name" value="AAA_16"/>
    <property type="match status" value="1"/>
</dbReference>